<organism evidence="3 4">
    <name type="scientific">Segnochrobactrum spirostomi</name>
    <dbReference type="NCBI Taxonomy" id="2608987"/>
    <lineage>
        <taxon>Bacteria</taxon>
        <taxon>Pseudomonadati</taxon>
        <taxon>Pseudomonadota</taxon>
        <taxon>Alphaproteobacteria</taxon>
        <taxon>Hyphomicrobiales</taxon>
        <taxon>Segnochrobactraceae</taxon>
        <taxon>Segnochrobactrum</taxon>
    </lineage>
</organism>
<evidence type="ECO:0000313" key="3">
    <source>
        <dbReference type="EMBL" id="MQT14533.1"/>
    </source>
</evidence>
<dbReference type="SUPFAM" id="SSF52540">
    <property type="entry name" value="P-loop containing nucleoside triphosphate hydrolases"/>
    <property type="match status" value="1"/>
</dbReference>
<feature type="coiled-coil region" evidence="1">
    <location>
        <begin position="451"/>
        <end position="478"/>
    </location>
</feature>
<protein>
    <submittedName>
        <fullName evidence="3">DUF3732 domain-containing protein</fullName>
    </submittedName>
</protein>
<comment type="caution">
    <text evidence="3">The sequence shown here is derived from an EMBL/GenBank/DDBJ whole genome shotgun (WGS) entry which is preliminary data.</text>
</comment>
<accession>A0A6A7Y5N8</accession>
<dbReference type="PANTHER" id="PTHR32114:SF2">
    <property type="entry name" value="ABC TRANSPORTER ABCH.3"/>
    <property type="match status" value="1"/>
</dbReference>
<sequence>MKLLMESLVLLCKQSEERVLFGSRLSFFHGEMSTGKSTIAELIDYCLGGSLQKTPAIQSELVGVQLQAVAGDTSLLIERNPNTTTSVEVSWERDGEIGRENLPLAAGEVPIVGDEIYNYSDFLLRTLGTPVLKVRKRKGDPESALQRLSFRDFYKFCYLDQPDLDSSFFLLDQPIRQEKSKDVLRYVLGFHSDRLNELQAELSEIRQEQRTMREAATQIDEFLHRYGFASKATIEAEIDKLNDEEEKLDQEIENQGSDDLPASTVAEEDQTLIGSLSDAIASKAAAIGDIEQRLKEQESLIAEFLAMKFKIARSSTASELLKGAAFHACPACGTEVSRKSDGAHCVLCKSDLAEAPGGLESDSAVVERDLSDRIDDLKRSVQRLKRSHDRQNEELGVLMTKRVDAQRRMDFTRRQVESEYMKRARRLESRRGEIRERRRILIRIMGMPGEVEAKLKEADALSTRISELERNIQIEQGRFEAGRKNVNVLEKNFHSLLRAIHFPEIKADDEVFLNQRTWFPYVHPKGNESLAWTFSDAGSGGKMVLFKICFALALHQTAAQRHLPLPRFIVIDSPMKNITPDINPEIFESFYTELYRLLEGDLKSWQCIMIDQTLFEPPETLDDHLERRLTQNDPNHPPLVSYYHGH</sequence>
<reference evidence="3 4" key="1">
    <citation type="submission" date="2019-09" db="EMBL/GenBank/DDBJ databases">
        <title>Segnochrobactrum spirostomi gen. nov., sp. nov., isolated from the ciliate Spirostomum cf. yagiui and description of a novel family, Segnochrobactraceae fam. nov. within the order Rhizobiales of the class Alphaproteobacteria.</title>
        <authorList>
            <person name="Akter S."/>
            <person name="Shazib S.U.A."/>
            <person name="Shin M.K."/>
        </authorList>
    </citation>
    <scope>NUCLEOTIDE SEQUENCE [LARGE SCALE GENOMIC DNA]</scope>
    <source>
        <strain evidence="3 4">Sp-1</strain>
    </source>
</reference>
<feature type="domain" description="Rad50/SbcC-type AAA" evidence="2">
    <location>
        <begin position="17"/>
        <end position="253"/>
    </location>
</feature>
<keyword evidence="4" id="KW-1185">Reference proteome</keyword>
<dbReference type="GO" id="GO:0006302">
    <property type="term" value="P:double-strand break repair"/>
    <property type="evidence" value="ECO:0007669"/>
    <property type="project" value="InterPro"/>
</dbReference>
<dbReference type="GO" id="GO:0016887">
    <property type="term" value="F:ATP hydrolysis activity"/>
    <property type="evidence" value="ECO:0007669"/>
    <property type="project" value="InterPro"/>
</dbReference>
<feature type="coiled-coil region" evidence="1">
    <location>
        <begin position="188"/>
        <end position="258"/>
    </location>
</feature>
<dbReference type="Gene3D" id="3.40.50.300">
    <property type="entry name" value="P-loop containing nucleotide triphosphate hydrolases"/>
    <property type="match status" value="2"/>
</dbReference>
<dbReference type="Pfam" id="PF13476">
    <property type="entry name" value="AAA_23"/>
    <property type="match status" value="1"/>
</dbReference>
<evidence type="ECO:0000256" key="1">
    <source>
        <dbReference type="SAM" id="Coils"/>
    </source>
</evidence>
<gene>
    <name evidence="3" type="ORF">F0357_18120</name>
</gene>
<dbReference type="EMBL" id="VWNA01000001">
    <property type="protein sequence ID" value="MQT14533.1"/>
    <property type="molecule type" value="Genomic_DNA"/>
</dbReference>
<dbReference type="InterPro" id="IPR038729">
    <property type="entry name" value="Rad50/SbcC_AAA"/>
</dbReference>
<dbReference type="InterPro" id="IPR027417">
    <property type="entry name" value="P-loop_NTPase"/>
</dbReference>
<dbReference type="AlphaFoldDB" id="A0A6A7Y5N8"/>
<evidence type="ECO:0000313" key="4">
    <source>
        <dbReference type="Proteomes" id="UP000332515"/>
    </source>
</evidence>
<name>A0A6A7Y5N8_9HYPH</name>
<evidence type="ECO:0000259" key="2">
    <source>
        <dbReference type="Pfam" id="PF13476"/>
    </source>
</evidence>
<proteinExistence type="predicted"/>
<keyword evidence="1" id="KW-0175">Coiled coil</keyword>
<dbReference type="Proteomes" id="UP000332515">
    <property type="component" value="Unassembled WGS sequence"/>
</dbReference>
<dbReference type="PANTHER" id="PTHR32114">
    <property type="entry name" value="ABC TRANSPORTER ABCH.3"/>
    <property type="match status" value="1"/>
</dbReference>
<feature type="coiled-coil region" evidence="1">
    <location>
        <begin position="367"/>
        <end position="394"/>
    </location>
</feature>